<feature type="domain" description="Nephrocystin 3-like N-terminal" evidence="4">
    <location>
        <begin position="302"/>
        <end position="456"/>
    </location>
</feature>
<protein>
    <recommendedName>
        <fullName evidence="4">Nephrocystin 3-like N-terminal domain-containing protein</fullName>
    </recommendedName>
</protein>
<feature type="repeat" description="WD" evidence="3">
    <location>
        <begin position="1423"/>
        <end position="1457"/>
    </location>
</feature>
<dbReference type="PROSITE" id="PS50082">
    <property type="entry name" value="WD_REPEATS_2"/>
    <property type="match status" value="10"/>
</dbReference>
<organism evidence="5 6">
    <name type="scientific">Rhizoctonia solani</name>
    <dbReference type="NCBI Taxonomy" id="456999"/>
    <lineage>
        <taxon>Eukaryota</taxon>
        <taxon>Fungi</taxon>
        <taxon>Dikarya</taxon>
        <taxon>Basidiomycota</taxon>
        <taxon>Agaricomycotina</taxon>
        <taxon>Agaricomycetes</taxon>
        <taxon>Cantharellales</taxon>
        <taxon>Ceratobasidiaceae</taxon>
        <taxon>Rhizoctonia</taxon>
    </lineage>
</organism>
<feature type="repeat" description="WD" evidence="3">
    <location>
        <begin position="1200"/>
        <end position="1231"/>
    </location>
</feature>
<feature type="repeat" description="WD" evidence="3">
    <location>
        <begin position="856"/>
        <end position="892"/>
    </location>
</feature>
<dbReference type="PANTHER" id="PTHR19848:SF8">
    <property type="entry name" value="F-BOX AND WD REPEAT DOMAIN CONTAINING 7"/>
    <property type="match status" value="1"/>
</dbReference>
<dbReference type="PROSITE" id="PS00678">
    <property type="entry name" value="WD_REPEATS_1"/>
    <property type="match status" value="1"/>
</dbReference>
<dbReference type="InterPro" id="IPR056884">
    <property type="entry name" value="NPHP3-like_N"/>
</dbReference>
<evidence type="ECO:0000259" key="4">
    <source>
        <dbReference type="Pfam" id="PF24883"/>
    </source>
</evidence>
<dbReference type="SUPFAM" id="SSF52540">
    <property type="entry name" value="P-loop containing nucleoside triphosphate hydrolases"/>
    <property type="match status" value="1"/>
</dbReference>
<sequence>MYLDSDDSRTLVMWRDTGVVGALCRLVESLSVAYWTTHRKAAASTGLTPLHRNVAAGLAPEYTPGQLGPLLSPTHLAQMYFLRFLNFKANKHRRHSHQPLVPITPLNTTGTRPRKTSWAGLTTFLDLLNRSVGAVGPLKSAVGELVECIGVCDTIARGRHEYEELSAELDNLFGELNGYYELYGQVLWAQSMAAELQQISSEVKLTIENVLKKRGRSHAQMYARAEEDVQHIIACYRRIHSVFQKLQRNLSKIAIQLLINNQKDTRFNRLRCVLEALYNSSEGTFLGRRTCTSGTRKDVLAELMQWFDAGQDALYCLNGMAGTGKTTIAQTICAELHSSGRLGASFFCSSALPKCRDVGRIIPTIAYQLAQASPEFASELSQALELNADSQLQGLETQFHKLLLSPLQSASKGCPLGLVVVIEALDECADQDGVGLLIDMLLAQPNLPIKVLITSRPEPTIRASLENSREHFGVCYLHDLNGITVKRDIQAYLEEELRHMPAPLTNTQLDALVERSNTLFIYAATAVRYIRSRNFSMNPEKRLALVLGASTTTSEVKDAELYRLYMTIVNSAFTDPALERWDKEDRKRVLHAAICAQEPMTIPALADLLEMTQKQVEGALDPLWSVLNVPSPGSDEKFVTVLHTSFRDFIFSCPDSEIFYCDKQQYHQKLAHRCLSMIRDTSPSFNIGALESSYILDDEISCLPERIKGAISPGLLYACLNWIAHLETAGGLEDWGPFNDFFASLLLLWMEILTLKRCIDFGPRIMWRAQQLSKNCNRGDKLLSLIQDAHNFVTMFASSPASRSTPHIYVSMLALWPRDSPIFSNYSPRFHGLIATRGSTISSRQSRILSRWSVGNTVSSLAISPDGARVATGTSDGGICVWDTHSRQIILGPLKTHTDAVASVAYAPNSSYIASCSLSGTVFTQNSQTGQIALGPLKGHTKRINSIVYSPDNTLLVTGSDDCTVRAWSTSTGEKITIFEGHTAPVLSVACSRGENGTLVVSGSADRRVFILEIRAAAIRVVFGPLDGHNSPVTAVAYSPDGSCAISGSADGTINIWNTHTGSMLSGCPSTHLSPISRISFSPSGSQFASCSIDSTVYTWDLSSTGLVAGRPLCAQTYALNALSYSPYGDQIISCSEDGVVHVLGTTRAGSESTGSVNGHLAQINSVAYSPDGTHIASGSHDKTICTWDAYTGCRSVGPLEEHSGTVEVVAYSSGGLFIISGSADKTLIIWVARTGKIKIGPLRGHESIVYSAAFFPDDSRVISGSADHTVHIWSVDTGELITKVRGQESWVYSVACSPDGSHYASGSVNQTIHVHNASEDFDASSGHASKILVLKSDAHTCPVLCCAFSPDGAYIISGSDDGAICRWDTHTGELTIWPVGEPDSIVRTVTYSPDGKHVASGSEDGTICIVDSRTGEIVAGPLHGHNDGILSIAYSPNGTHLVSGSADGTIRVWGIDRLQRRPKSGLGIAQRLTEDGWVLDSSSNRLVWIPHDLRDRLSLEGEVFQIASEGSFSLDMASCDTRLGDSWSDIYSVD</sequence>
<dbReference type="SMART" id="SM00320">
    <property type="entry name" value="WD40"/>
    <property type="match status" value="14"/>
</dbReference>
<reference evidence="5" key="1">
    <citation type="submission" date="2021-01" db="EMBL/GenBank/DDBJ databases">
        <authorList>
            <person name="Kaushik A."/>
        </authorList>
    </citation>
    <scope>NUCLEOTIDE SEQUENCE</scope>
    <source>
        <strain evidence="5">Type strain: AG8-Rh-89/</strain>
    </source>
</reference>
<feature type="repeat" description="WD" evidence="3">
    <location>
        <begin position="1157"/>
        <end position="1189"/>
    </location>
</feature>
<evidence type="ECO:0000313" key="5">
    <source>
        <dbReference type="EMBL" id="CAE6471324.1"/>
    </source>
</evidence>
<dbReference type="Pfam" id="PF00400">
    <property type="entry name" value="WD40"/>
    <property type="match status" value="14"/>
</dbReference>
<dbReference type="Proteomes" id="UP000663850">
    <property type="component" value="Unassembled WGS sequence"/>
</dbReference>
<dbReference type="Gene3D" id="2.130.10.10">
    <property type="entry name" value="YVTN repeat-like/Quinoprotein amine dehydrogenase"/>
    <property type="match status" value="6"/>
</dbReference>
<dbReference type="Pfam" id="PF24883">
    <property type="entry name" value="NPHP3_N"/>
    <property type="match status" value="1"/>
</dbReference>
<comment type="caution">
    <text evidence="5">The sequence shown here is derived from an EMBL/GenBank/DDBJ whole genome shotgun (WGS) entry which is preliminary data.</text>
</comment>
<feature type="repeat" description="WD" evidence="3">
    <location>
        <begin position="1243"/>
        <end position="1284"/>
    </location>
</feature>
<dbReference type="PRINTS" id="PR00320">
    <property type="entry name" value="GPROTEINBRPT"/>
</dbReference>
<dbReference type="InterPro" id="IPR027417">
    <property type="entry name" value="P-loop_NTPase"/>
</dbReference>
<keyword evidence="1 3" id="KW-0853">WD repeat</keyword>
<evidence type="ECO:0000256" key="3">
    <source>
        <dbReference type="PROSITE-ProRule" id="PRU00221"/>
    </source>
</evidence>
<evidence type="ECO:0000256" key="2">
    <source>
        <dbReference type="ARBA" id="ARBA00022737"/>
    </source>
</evidence>
<feature type="repeat" description="WD" evidence="3">
    <location>
        <begin position="1380"/>
        <end position="1421"/>
    </location>
</feature>
<feature type="repeat" description="WD" evidence="3">
    <location>
        <begin position="1069"/>
        <end position="1110"/>
    </location>
</feature>
<accession>A0A8H3GY90</accession>
<evidence type="ECO:0000256" key="1">
    <source>
        <dbReference type="ARBA" id="ARBA00022574"/>
    </source>
</evidence>
<dbReference type="PANTHER" id="PTHR19848">
    <property type="entry name" value="WD40 REPEAT PROTEIN"/>
    <property type="match status" value="1"/>
</dbReference>
<name>A0A8H3GY90_9AGAM</name>
<dbReference type="PROSITE" id="PS50294">
    <property type="entry name" value="WD_REPEATS_REGION"/>
    <property type="match status" value="8"/>
</dbReference>
<dbReference type="Gene3D" id="3.40.50.300">
    <property type="entry name" value="P-loop containing nucleotide triphosphate hydrolases"/>
    <property type="match status" value="1"/>
</dbReference>
<dbReference type="EMBL" id="CAJMWZ010003199">
    <property type="protein sequence ID" value="CAE6471324.1"/>
    <property type="molecule type" value="Genomic_DNA"/>
</dbReference>
<feature type="repeat" description="WD" evidence="3">
    <location>
        <begin position="1026"/>
        <end position="1067"/>
    </location>
</feature>
<keyword evidence="2" id="KW-0677">Repeat</keyword>
<dbReference type="CDD" id="cd00200">
    <property type="entry name" value="WD40"/>
    <property type="match status" value="2"/>
</dbReference>
<evidence type="ECO:0000313" key="6">
    <source>
        <dbReference type="Proteomes" id="UP000663850"/>
    </source>
</evidence>
<feature type="repeat" description="WD" evidence="3">
    <location>
        <begin position="937"/>
        <end position="978"/>
    </location>
</feature>
<dbReference type="InterPro" id="IPR001680">
    <property type="entry name" value="WD40_rpt"/>
</dbReference>
<dbReference type="InterPro" id="IPR015943">
    <property type="entry name" value="WD40/YVTN_repeat-like_dom_sf"/>
</dbReference>
<gene>
    <name evidence="5" type="ORF">RDB_LOCUS62697</name>
</gene>
<dbReference type="InterPro" id="IPR036322">
    <property type="entry name" value="WD40_repeat_dom_sf"/>
</dbReference>
<dbReference type="InterPro" id="IPR019775">
    <property type="entry name" value="WD40_repeat_CS"/>
</dbReference>
<feature type="repeat" description="WD" evidence="3">
    <location>
        <begin position="1337"/>
        <end position="1378"/>
    </location>
</feature>
<dbReference type="InterPro" id="IPR020472">
    <property type="entry name" value="WD40_PAC1"/>
</dbReference>
<proteinExistence type="predicted"/>
<dbReference type="SUPFAM" id="SSF50978">
    <property type="entry name" value="WD40 repeat-like"/>
    <property type="match status" value="2"/>
</dbReference>